<keyword evidence="4" id="KW-0804">Transcription</keyword>
<dbReference type="RefSeq" id="WP_164508441.1">
    <property type="nucleotide sequence ID" value="NZ_JBHTON010000053.1"/>
</dbReference>
<accession>A0ABW4EBE0</accession>
<dbReference type="PANTHER" id="PTHR30126:SF40">
    <property type="entry name" value="HTH-TYPE TRANSCRIPTIONAL REGULATOR GLTR"/>
    <property type="match status" value="1"/>
</dbReference>
<dbReference type="Gene3D" id="1.10.10.10">
    <property type="entry name" value="Winged helix-like DNA-binding domain superfamily/Winged helix DNA-binding domain"/>
    <property type="match status" value="1"/>
</dbReference>
<dbReference type="Proteomes" id="UP001597252">
    <property type="component" value="Unassembled WGS sequence"/>
</dbReference>
<dbReference type="SUPFAM" id="SSF46785">
    <property type="entry name" value="Winged helix' DNA-binding domain"/>
    <property type="match status" value="1"/>
</dbReference>
<evidence type="ECO:0000259" key="5">
    <source>
        <dbReference type="PROSITE" id="PS50931"/>
    </source>
</evidence>
<dbReference type="CDD" id="cd05466">
    <property type="entry name" value="PBP2_LTTR_substrate"/>
    <property type="match status" value="1"/>
</dbReference>
<dbReference type="InterPro" id="IPR000847">
    <property type="entry name" value="LysR_HTH_N"/>
</dbReference>
<dbReference type="Gene3D" id="3.40.190.290">
    <property type="match status" value="1"/>
</dbReference>
<dbReference type="Pfam" id="PF00126">
    <property type="entry name" value="HTH_1"/>
    <property type="match status" value="1"/>
</dbReference>
<sequence length="302" mass="33808">MTLLDAVTIQQIRCFLAVAKTLRFSDAAESLNLSQSAITKKIVNLERQLNVQLFDRTTRRVSLTPAGEQLRATANQLNNVAISIENQMTVFQQTQTDYLRVGMIAFSSHQPVFDRIATFATEHPHITLETIQRTTQPLVEQVLTGELDAAFVSSMYTDDESATTFADDQRFLAKSVAKDSYYLVCAQHNAFSGLHQVSYSDLGEAKFIFPESGMDVYHKALLKTFADHNITPHVLMRCGTIAEVLSLVKQNLGVAILSAQVIDDSNDLSLIPFAKPLVRNTQLIVRASRHTRRVVSAFYQYF</sequence>
<evidence type="ECO:0000256" key="3">
    <source>
        <dbReference type="ARBA" id="ARBA00023125"/>
    </source>
</evidence>
<keyword evidence="2" id="KW-0805">Transcription regulation</keyword>
<evidence type="ECO:0000256" key="2">
    <source>
        <dbReference type="ARBA" id="ARBA00023015"/>
    </source>
</evidence>
<dbReference type="EMBL" id="JBHTON010000053">
    <property type="protein sequence ID" value="MFD1486079.1"/>
    <property type="molecule type" value="Genomic_DNA"/>
</dbReference>
<evidence type="ECO:0000313" key="7">
    <source>
        <dbReference type="Proteomes" id="UP001597252"/>
    </source>
</evidence>
<dbReference type="PRINTS" id="PR00039">
    <property type="entry name" value="HTHLYSR"/>
</dbReference>
<keyword evidence="3" id="KW-0238">DNA-binding</keyword>
<gene>
    <name evidence="6" type="ORF">ACFQ5J_12675</name>
</gene>
<dbReference type="Pfam" id="PF03466">
    <property type="entry name" value="LysR_substrate"/>
    <property type="match status" value="1"/>
</dbReference>
<evidence type="ECO:0000256" key="1">
    <source>
        <dbReference type="ARBA" id="ARBA00009437"/>
    </source>
</evidence>
<comment type="similarity">
    <text evidence="1">Belongs to the LysR transcriptional regulatory family.</text>
</comment>
<proteinExistence type="inferred from homology"/>
<feature type="domain" description="HTH lysR-type" evidence="5">
    <location>
        <begin position="7"/>
        <end position="64"/>
    </location>
</feature>
<evidence type="ECO:0000313" key="6">
    <source>
        <dbReference type="EMBL" id="MFD1486079.1"/>
    </source>
</evidence>
<dbReference type="SUPFAM" id="SSF53850">
    <property type="entry name" value="Periplasmic binding protein-like II"/>
    <property type="match status" value="1"/>
</dbReference>
<organism evidence="6 7">
    <name type="scientific">Lacticaseibacillus baoqingensis</name>
    <dbReference type="NCBI Taxonomy" id="2486013"/>
    <lineage>
        <taxon>Bacteria</taxon>
        <taxon>Bacillati</taxon>
        <taxon>Bacillota</taxon>
        <taxon>Bacilli</taxon>
        <taxon>Lactobacillales</taxon>
        <taxon>Lactobacillaceae</taxon>
        <taxon>Lacticaseibacillus</taxon>
    </lineage>
</organism>
<dbReference type="InterPro" id="IPR036390">
    <property type="entry name" value="WH_DNA-bd_sf"/>
</dbReference>
<keyword evidence="7" id="KW-1185">Reference proteome</keyword>
<dbReference type="InterPro" id="IPR005119">
    <property type="entry name" value="LysR_subst-bd"/>
</dbReference>
<evidence type="ECO:0000256" key="4">
    <source>
        <dbReference type="ARBA" id="ARBA00023163"/>
    </source>
</evidence>
<dbReference type="InterPro" id="IPR036388">
    <property type="entry name" value="WH-like_DNA-bd_sf"/>
</dbReference>
<name>A0ABW4EBE0_9LACO</name>
<comment type="caution">
    <text evidence="6">The sequence shown here is derived from an EMBL/GenBank/DDBJ whole genome shotgun (WGS) entry which is preliminary data.</text>
</comment>
<protein>
    <submittedName>
        <fullName evidence="6">LysR family transcriptional regulator</fullName>
    </submittedName>
</protein>
<reference evidence="7" key="1">
    <citation type="journal article" date="2019" name="Int. J. Syst. Evol. Microbiol.">
        <title>The Global Catalogue of Microorganisms (GCM) 10K type strain sequencing project: providing services to taxonomists for standard genome sequencing and annotation.</title>
        <authorList>
            <consortium name="The Broad Institute Genomics Platform"/>
            <consortium name="The Broad Institute Genome Sequencing Center for Infectious Disease"/>
            <person name="Wu L."/>
            <person name="Ma J."/>
        </authorList>
    </citation>
    <scope>NUCLEOTIDE SEQUENCE [LARGE SCALE GENOMIC DNA]</scope>
    <source>
        <strain evidence="7">CCM 8903</strain>
    </source>
</reference>
<dbReference type="PROSITE" id="PS50931">
    <property type="entry name" value="HTH_LYSR"/>
    <property type="match status" value="1"/>
</dbReference>
<dbReference type="PANTHER" id="PTHR30126">
    <property type="entry name" value="HTH-TYPE TRANSCRIPTIONAL REGULATOR"/>
    <property type="match status" value="1"/>
</dbReference>